<evidence type="ECO:0000256" key="6">
    <source>
        <dbReference type="ARBA" id="ARBA00022989"/>
    </source>
</evidence>
<feature type="transmembrane region" description="Helical" evidence="9">
    <location>
        <begin position="483"/>
        <end position="501"/>
    </location>
</feature>
<keyword evidence="5" id="KW-0029">Amino-acid transport</keyword>
<keyword evidence="12" id="KW-1185">Reference proteome</keyword>
<feature type="transmembrane region" description="Helical" evidence="9">
    <location>
        <begin position="379"/>
        <end position="403"/>
    </location>
</feature>
<evidence type="ECO:0000256" key="8">
    <source>
        <dbReference type="SAM" id="MobiDB-lite"/>
    </source>
</evidence>
<dbReference type="Proteomes" id="UP000093000">
    <property type="component" value="Unassembled WGS sequence"/>
</dbReference>
<dbReference type="PANTHER" id="PTHR22950">
    <property type="entry name" value="AMINO ACID TRANSPORTER"/>
    <property type="match status" value="1"/>
</dbReference>
<proteinExistence type="inferred from homology"/>
<evidence type="ECO:0000259" key="10">
    <source>
        <dbReference type="Pfam" id="PF01490"/>
    </source>
</evidence>
<feature type="transmembrane region" description="Helical" evidence="9">
    <location>
        <begin position="251"/>
        <end position="269"/>
    </location>
</feature>
<organism evidence="11 12">
    <name type="scientific">Choanephora cucurbitarum</name>
    <dbReference type="NCBI Taxonomy" id="101091"/>
    <lineage>
        <taxon>Eukaryota</taxon>
        <taxon>Fungi</taxon>
        <taxon>Fungi incertae sedis</taxon>
        <taxon>Mucoromycota</taxon>
        <taxon>Mucoromycotina</taxon>
        <taxon>Mucoromycetes</taxon>
        <taxon>Mucorales</taxon>
        <taxon>Mucorineae</taxon>
        <taxon>Choanephoraceae</taxon>
        <taxon>Choanephoroideae</taxon>
        <taxon>Choanephora</taxon>
    </lineage>
</organism>
<evidence type="ECO:0000256" key="2">
    <source>
        <dbReference type="ARBA" id="ARBA00008066"/>
    </source>
</evidence>
<evidence type="ECO:0000256" key="3">
    <source>
        <dbReference type="ARBA" id="ARBA00022448"/>
    </source>
</evidence>
<evidence type="ECO:0000256" key="5">
    <source>
        <dbReference type="ARBA" id="ARBA00022970"/>
    </source>
</evidence>
<name>A0A1C7NGC2_9FUNG</name>
<feature type="transmembrane region" description="Helical" evidence="9">
    <location>
        <begin position="121"/>
        <end position="140"/>
    </location>
</feature>
<keyword evidence="3" id="KW-0813">Transport</keyword>
<accession>A0A1C7NGC2</accession>
<feature type="transmembrane region" description="Helical" evidence="9">
    <location>
        <begin position="331"/>
        <end position="354"/>
    </location>
</feature>
<reference evidence="11 12" key="1">
    <citation type="submission" date="2016-03" db="EMBL/GenBank/DDBJ databases">
        <title>Choanephora cucurbitarum.</title>
        <authorList>
            <person name="Min B."/>
            <person name="Park H."/>
            <person name="Park J.-H."/>
            <person name="Shin H.-D."/>
            <person name="Choi I.-G."/>
        </authorList>
    </citation>
    <scope>NUCLEOTIDE SEQUENCE [LARGE SCALE GENOMIC DNA]</scope>
    <source>
        <strain evidence="11 12">KUS-F28377</strain>
    </source>
</reference>
<evidence type="ECO:0000256" key="7">
    <source>
        <dbReference type="ARBA" id="ARBA00023136"/>
    </source>
</evidence>
<feature type="transmembrane region" description="Helical" evidence="9">
    <location>
        <begin position="424"/>
        <end position="444"/>
    </location>
</feature>
<dbReference type="GO" id="GO:0005774">
    <property type="term" value="C:vacuolar membrane"/>
    <property type="evidence" value="ECO:0007669"/>
    <property type="project" value="TreeGrafter"/>
</dbReference>
<dbReference type="STRING" id="101091.A0A1C7NGC2"/>
<feature type="region of interest" description="Disordered" evidence="8">
    <location>
        <begin position="52"/>
        <end position="88"/>
    </location>
</feature>
<gene>
    <name evidence="11" type="primary">AVT1_0</name>
    <name evidence="11" type="ORF">A0J61_03796</name>
</gene>
<feature type="transmembrane region" description="Helical" evidence="9">
    <location>
        <begin position="450"/>
        <end position="471"/>
    </location>
</feature>
<evidence type="ECO:0000313" key="11">
    <source>
        <dbReference type="EMBL" id="OBZ88152.1"/>
    </source>
</evidence>
<feature type="domain" description="Amino acid transporter transmembrane" evidence="10">
    <location>
        <begin position="113"/>
        <end position="499"/>
    </location>
</feature>
<evidence type="ECO:0000313" key="12">
    <source>
        <dbReference type="Proteomes" id="UP000093000"/>
    </source>
</evidence>
<feature type="transmembrane region" description="Helical" evidence="9">
    <location>
        <begin position="146"/>
        <end position="167"/>
    </location>
</feature>
<feature type="transmembrane region" description="Helical" evidence="9">
    <location>
        <begin position="226"/>
        <end position="244"/>
    </location>
</feature>
<dbReference type="OrthoDB" id="655540at2759"/>
<comment type="caution">
    <text evidence="11">The sequence shown here is derived from an EMBL/GenBank/DDBJ whole genome shotgun (WGS) entry which is preliminary data.</text>
</comment>
<evidence type="ECO:0000256" key="9">
    <source>
        <dbReference type="SAM" id="Phobius"/>
    </source>
</evidence>
<comment type="subcellular location">
    <subcellularLocation>
        <location evidence="1">Membrane</location>
        <topology evidence="1">Multi-pass membrane protein</topology>
    </subcellularLocation>
</comment>
<feature type="compositionally biased region" description="Polar residues" evidence="8">
    <location>
        <begin position="65"/>
        <end position="84"/>
    </location>
</feature>
<dbReference type="InParanoid" id="A0A1C7NGC2"/>
<feature type="transmembrane region" description="Helical" evidence="9">
    <location>
        <begin position="300"/>
        <end position="319"/>
    </location>
</feature>
<dbReference type="InterPro" id="IPR013057">
    <property type="entry name" value="AA_transpt_TM"/>
</dbReference>
<dbReference type="AlphaFoldDB" id="A0A1C7NGC2"/>
<sequence length="505" mass="55890">MSNNLNIPNLHPSLRDQSLDEQELSGSFKDRFDDFVGSYSRASMMHMAENVMVSEGSERDEEDTISTYSSNQRRNSEGTLSEQTPLLPPLSKVDTCQSVMTVGDSYHTSPQIKKSSFLQSIFNSINILIGVGILSLPLGFKCSGWIISLIVFCFCFGLTNYTAKLLAKCLDKDPNSRTYGDMGAMAFGVRGRVFISFLFLTELVTCSVALVVLLCDGIDSLFPGQNPFLIRVISFVILTPTLFIPIRHLSYTSLLGILSVFSLFAVIVYDGLSKPNAPGSLHEMEPTATLFPQADSNVPLSFGLIMAGFAGHAVFPTIYRDMKHPEEYKKMVNFTYIVTATVYLAVAACGYAMFGSSTMQEITQNLVLVPEYNKVLNRMAVYLIALNPIAKYGLTLNPVVLSWQMSLLPTLESWTNKAKWRKPLVKCIGILMTSVLIITLATLIPNFDKVMSLLGALFSFLISGIFPIFCYLKLFKLGFWERVMNVILVSIAIVMGTVGTVKSFI</sequence>
<dbReference type="GO" id="GO:0015179">
    <property type="term" value="F:L-amino acid transmembrane transporter activity"/>
    <property type="evidence" value="ECO:0007669"/>
    <property type="project" value="TreeGrafter"/>
</dbReference>
<dbReference type="PANTHER" id="PTHR22950:SF692">
    <property type="entry name" value="TRANSMEMBRANE AMINO ACID TRANSPORTER FAMILY PROTEIN"/>
    <property type="match status" value="1"/>
</dbReference>
<evidence type="ECO:0000256" key="1">
    <source>
        <dbReference type="ARBA" id="ARBA00004141"/>
    </source>
</evidence>
<comment type="similarity">
    <text evidence="2">Belongs to the amino acid/polyamine transporter 2 family.</text>
</comment>
<keyword evidence="6 9" id="KW-1133">Transmembrane helix</keyword>
<evidence type="ECO:0000256" key="4">
    <source>
        <dbReference type="ARBA" id="ARBA00022692"/>
    </source>
</evidence>
<dbReference type="EMBL" id="LUGH01000172">
    <property type="protein sequence ID" value="OBZ88152.1"/>
    <property type="molecule type" value="Genomic_DNA"/>
</dbReference>
<feature type="transmembrane region" description="Helical" evidence="9">
    <location>
        <begin position="193"/>
        <end position="214"/>
    </location>
</feature>
<keyword evidence="4 9" id="KW-0812">Transmembrane</keyword>
<dbReference type="Pfam" id="PF01490">
    <property type="entry name" value="Aa_trans"/>
    <property type="match status" value="1"/>
</dbReference>
<keyword evidence="7 9" id="KW-0472">Membrane</keyword>
<protein>
    <submittedName>
        <fullName evidence="11">Vacuolar amino acid transporter 1</fullName>
    </submittedName>
</protein>